<dbReference type="SUPFAM" id="SSF52768">
    <property type="entry name" value="Arginase/deacetylase"/>
    <property type="match status" value="1"/>
</dbReference>
<dbReference type="EMBL" id="CAGKOT010000042">
    <property type="protein sequence ID" value="CAB5380260.1"/>
    <property type="molecule type" value="Genomic_DNA"/>
</dbReference>
<dbReference type="Proteomes" id="UP000684084">
    <property type="component" value="Unassembled WGS sequence"/>
</dbReference>
<comment type="caution">
    <text evidence="1">The sequence shown here is derived from an EMBL/GenBank/DDBJ whole genome shotgun (WGS) entry which is preliminary data.</text>
</comment>
<organism evidence="1 2">
    <name type="scientific">Rhizophagus irregularis</name>
    <dbReference type="NCBI Taxonomy" id="588596"/>
    <lineage>
        <taxon>Eukaryota</taxon>
        <taxon>Fungi</taxon>
        <taxon>Fungi incertae sedis</taxon>
        <taxon>Mucoromycota</taxon>
        <taxon>Glomeromycotina</taxon>
        <taxon>Glomeromycetes</taxon>
        <taxon>Glomerales</taxon>
        <taxon>Glomeraceae</taxon>
        <taxon>Rhizophagus</taxon>
    </lineage>
</organism>
<evidence type="ECO:0000313" key="2">
    <source>
        <dbReference type="Proteomes" id="UP000684084"/>
    </source>
</evidence>
<dbReference type="VEuPathDB" id="FungiDB:RhiirFUN_022239"/>
<evidence type="ECO:0000313" key="1">
    <source>
        <dbReference type="EMBL" id="CAB5380260.1"/>
    </source>
</evidence>
<sequence length="71" mass="7943">MLDVRDRYQPSVILLQCGADSLGKDRLRVLGGGGYGVPNVARCWTYETGILLEVLNFLIEFRDASLEIENL</sequence>
<proteinExistence type="predicted"/>
<name>A0A915ZJY7_9GLOM</name>
<gene>
    <name evidence="1" type="ORF">CHRIB12_LOCUS16997</name>
</gene>
<dbReference type="SMR" id="A0A915ZJY7"/>
<evidence type="ECO:0008006" key="3">
    <source>
        <dbReference type="Google" id="ProtNLM"/>
    </source>
</evidence>
<dbReference type="Gene3D" id="3.40.800.20">
    <property type="entry name" value="Histone deacetylase domain"/>
    <property type="match status" value="1"/>
</dbReference>
<dbReference type="AlphaFoldDB" id="A0A915ZJY7"/>
<dbReference type="InterPro" id="IPR037138">
    <property type="entry name" value="His_deacetylse_dom_sf"/>
</dbReference>
<dbReference type="OrthoDB" id="2342815at2759"/>
<protein>
    <recommendedName>
        <fullName evidence="3">Histone deacetylase domain-containing protein</fullName>
    </recommendedName>
</protein>
<dbReference type="InterPro" id="IPR023696">
    <property type="entry name" value="Ureohydrolase_dom_sf"/>
</dbReference>
<reference evidence="1" key="1">
    <citation type="submission" date="2020-05" db="EMBL/GenBank/DDBJ databases">
        <authorList>
            <person name="Rincon C."/>
            <person name="Sanders R I."/>
            <person name="Robbins C."/>
            <person name="Chaturvedi A."/>
        </authorList>
    </citation>
    <scope>NUCLEOTIDE SEQUENCE</scope>
    <source>
        <strain evidence="1">CHB12</strain>
    </source>
</reference>
<accession>A0A915ZJY7</accession>